<gene>
    <name evidence="2" type="ORF">LAMI_0F06392G</name>
</gene>
<accession>A0A1G4JYU9</accession>
<evidence type="ECO:0000256" key="1">
    <source>
        <dbReference type="SAM" id="MobiDB-lite"/>
    </source>
</evidence>
<name>A0A1G4JYU9_9SACH</name>
<reference evidence="3" key="1">
    <citation type="submission" date="2016-03" db="EMBL/GenBank/DDBJ databases">
        <authorList>
            <person name="Devillers H."/>
        </authorList>
    </citation>
    <scope>NUCLEOTIDE SEQUENCE [LARGE SCALE GENOMIC DNA]</scope>
</reference>
<evidence type="ECO:0000313" key="3">
    <source>
        <dbReference type="Proteomes" id="UP000191024"/>
    </source>
</evidence>
<protein>
    <submittedName>
        <fullName evidence="2">LAMI_0F06392g1_1</fullName>
    </submittedName>
</protein>
<evidence type="ECO:0000313" key="2">
    <source>
        <dbReference type="EMBL" id="SCU96393.1"/>
    </source>
</evidence>
<sequence length="283" mass="32683">MAPSLAVIEVAEDVVLPIRIFVNRRQLLKNIENSKTVFETPILPNNSIIRLKSPVMRIYLSNADMKAMCEEIKPELQIILYELTSKEVSEAVLDKLKVGNVLNFKDVVPHLPLSKYRRNKLQDDTVTDLYNLTTIEKTTRNQYKLHFRKSWELDIYVNDIKKLDRIRNLLLQQAALRSNNNNALPWFPLLDDGSMKIISRRSVTSLKPSSKDHVFSPESATPPPPILQEHSMEPALPLENPDHVATADIDEEDKPILDFKHFQQTNLGKCIDIQVLQRPRRRY</sequence>
<dbReference type="STRING" id="1230905.A0A1G4JYU9"/>
<proteinExistence type="predicted"/>
<dbReference type="InterPro" id="IPR021624">
    <property type="entry name" value="Saw1"/>
</dbReference>
<organism evidence="2 3">
    <name type="scientific">Lachancea mirantina</name>
    <dbReference type="NCBI Taxonomy" id="1230905"/>
    <lineage>
        <taxon>Eukaryota</taxon>
        <taxon>Fungi</taxon>
        <taxon>Dikarya</taxon>
        <taxon>Ascomycota</taxon>
        <taxon>Saccharomycotina</taxon>
        <taxon>Saccharomycetes</taxon>
        <taxon>Saccharomycetales</taxon>
        <taxon>Saccharomycetaceae</taxon>
        <taxon>Lachancea</taxon>
    </lineage>
</organism>
<feature type="region of interest" description="Disordered" evidence="1">
    <location>
        <begin position="208"/>
        <end position="227"/>
    </location>
</feature>
<dbReference type="GO" id="GO:0000736">
    <property type="term" value="P:double-strand break repair via single-strand annealing, removal of nonhomologous ends"/>
    <property type="evidence" value="ECO:0007669"/>
    <property type="project" value="InterPro"/>
</dbReference>
<dbReference type="Pfam" id="PF11561">
    <property type="entry name" value="Saw1"/>
    <property type="match status" value="1"/>
</dbReference>
<dbReference type="OrthoDB" id="4034365at2759"/>
<dbReference type="Proteomes" id="UP000191024">
    <property type="component" value="Chromosome F"/>
</dbReference>
<dbReference type="GO" id="GO:0070336">
    <property type="term" value="F:flap-structured DNA binding"/>
    <property type="evidence" value="ECO:0007669"/>
    <property type="project" value="InterPro"/>
</dbReference>
<keyword evidence="3" id="KW-1185">Reference proteome</keyword>
<dbReference type="EMBL" id="LT598467">
    <property type="protein sequence ID" value="SCU96393.1"/>
    <property type="molecule type" value="Genomic_DNA"/>
</dbReference>
<dbReference type="AlphaFoldDB" id="A0A1G4JYU9"/>